<evidence type="ECO:0000259" key="2">
    <source>
        <dbReference type="Pfam" id="PF03632"/>
    </source>
</evidence>
<sequence length="697" mass="74370">MSAGGAVSKILNPAERYELSGLCKRLDSFMIEHEIDPVEHNQGTRKARFSNPFAYNILVGRATLADSEVSFDPDSNVATITSITPTLRVSRSFYAHAEELPLLVHDLSISNTGATPITVSLSPDTSFSSLPEDLDLPAPTFPSPDVTCFVNATVVYPELPVSATFPTPPISICHTTLPPTITINPNETYERTFAYAVELAPSPTLPVSTLAPSASTAAALFSSHLSAWSARIAPTIVTGNSTTNAILASTMASLRSSLTPSSPPASPGGVPTNGYFGNVFWDSDLWIAASSLPFEPAAVKSSLEYRWRHMESARAHAAEHGFEGCFFPWQMSHSGADTSLAPFANVKEQHLGGDIALLLRQYFRATGDLDLAGDGGDGGRELASCIAEFWAARATEGEQGTYSISGVVPPDEFAQGSFFRGVSDNPYTNWVARQALLLAAELDPGAAGAGRWREVGEGLVLLFDEGAGTHPEYEGFPGGQSRNSGGAVKQADVALMYFPGDNHEVPADVVASDLEYYEGLYFEGGPAMTYSAHAAGWLEAGSRTAALRAFETSLLNRHTPWSVWTETRDPADHPSDMGCYNFLTGAGGVVQSVTGGYGGVRYREGGMRWRVRCGEEEGGVFGGRIEFRLVKYLGYALNVVGGGGEVLVTLVGEPAGGDGGCRLAVEVDGQLEALQAGERWGEGRGMEDREFYLKRVC</sequence>
<gene>
    <name evidence="3" type="ORF">TeGR_g6044</name>
</gene>
<name>A0ABQ6MLL7_9STRA</name>
<comment type="caution">
    <text evidence="3">The sequence shown here is derived from an EMBL/GenBank/DDBJ whole genome shotgun (WGS) entry which is preliminary data.</text>
</comment>
<keyword evidence="4" id="KW-1185">Reference proteome</keyword>
<dbReference type="Gene3D" id="1.50.10.10">
    <property type="match status" value="1"/>
</dbReference>
<proteinExistence type="inferred from homology"/>
<dbReference type="PANTHER" id="PTHR11051:SF8">
    <property type="entry name" value="PROTEIN-GLUCOSYLGALACTOSYLHYDROXYLYSINE GLUCOSIDASE"/>
    <property type="match status" value="1"/>
</dbReference>
<dbReference type="SUPFAM" id="SSF48208">
    <property type="entry name" value="Six-hairpin glycosidases"/>
    <property type="match status" value="1"/>
</dbReference>
<dbReference type="Pfam" id="PF03632">
    <property type="entry name" value="Glyco_hydro_65m"/>
    <property type="match status" value="1"/>
</dbReference>
<dbReference type="InterPro" id="IPR005195">
    <property type="entry name" value="Glyco_hydro_65_M"/>
</dbReference>
<evidence type="ECO:0000313" key="4">
    <source>
        <dbReference type="Proteomes" id="UP001165060"/>
    </source>
</evidence>
<protein>
    <recommendedName>
        <fullName evidence="2">Glycoside hydrolase family 65 central catalytic domain-containing protein</fullName>
    </recommendedName>
</protein>
<dbReference type="InterPro" id="IPR008928">
    <property type="entry name" value="6-hairpin_glycosidase_sf"/>
</dbReference>
<accession>A0ABQ6MLL7</accession>
<dbReference type="PANTHER" id="PTHR11051">
    <property type="entry name" value="GLYCOSYL HYDROLASE-RELATED"/>
    <property type="match status" value="1"/>
</dbReference>
<comment type="similarity">
    <text evidence="1">Belongs to the glycosyl hydrolase 65 family.</text>
</comment>
<dbReference type="InterPro" id="IPR012341">
    <property type="entry name" value="6hp_glycosidase-like_sf"/>
</dbReference>
<dbReference type="EMBL" id="BRYB01002951">
    <property type="protein sequence ID" value="GMI28064.1"/>
    <property type="molecule type" value="Genomic_DNA"/>
</dbReference>
<evidence type="ECO:0000313" key="3">
    <source>
        <dbReference type="EMBL" id="GMI28064.1"/>
    </source>
</evidence>
<evidence type="ECO:0000256" key="1">
    <source>
        <dbReference type="ARBA" id="ARBA00006768"/>
    </source>
</evidence>
<feature type="domain" description="Glycoside hydrolase family 65 central catalytic" evidence="2">
    <location>
        <begin position="268"/>
        <end position="441"/>
    </location>
</feature>
<dbReference type="Proteomes" id="UP001165060">
    <property type="component" value="Unassembled WGS sequence"/>
</dbReference>
<reference evidence="3 4" key="1">
    <citation type="journal article" date="2023" name="Commun. Biol.">
        <title>Genome analysis of Parmales, the sister group of diatoms, reveals the evolutionary specialization of diatoms from phago-mixotrophs to photoautotrophs.</title>
        <authorList>
            <person name="Ban H."/>
            <person name="Sato S."/>
            <person name="Yoshikawa S."/>
            <person name="Yamada K."/>
            <person name="Nakamura Y."/>
            <person name="Ichinomiya M."/>
            <person name="Sato N."/>
            <person name="Blanc-Mathieu R."/>
            <person name="Endo H."/>
            <person name="Kuwata A."/>
            <person name="Ogata H."/>
        </authorList>
    </citation>
    <scope>NUCLEOTIDE SEQUENCE [LARGE SCALE GENOMIC DNA]</scope>
</reference>
<organism evidence="3 4">
    <name type="scientific">Tetraparma gracilis</name>
    <dbReference type="NCBI Taxonomy" id="2962635"/>
    <lineage>
        <taxon>Eukaryota</taxon>
        <taxon>Sar</taxon>
        <taxon>Stramenopiles</taxon>
        <taxon>Ochrophyta</taxon>
        <taxon>Bolidophyceae</taxon>
        <taxon>Parmales</taxon>
        <taxon>Triparmaceae</taxon>
        <taxon>Tetraparma</taxon>
    </lineage>
</organism>